<evidence type="ECO:0000256" key="5">
    <source>
        <dbReference type="ARBA" id="ARBA00022898"/>
    </source>
</evidence>
<dbReference type="OrthoDB" id="9763453at2"/>
<organism evidence="7 8">
    <name type="scientific">Actinoalloteichus hoggarensis</name>
    <dbReference type="NCBI Taxonomy" id="1470176"/>
    <lineage>
        <taxon>Bacteria</taxon>
        <taxon>Bacillati</taxon>
        <taxon>Actinomycetota</taxon>
        <taxon>Actinomycetes</taxon>
        <taxon>Pseudonocardiales</taxon>
        <taxon>Pseudonocardiaceae</taxon>
        <taxon>Actinoalloteichus</taxon>
    </lineage>
</organism>
<evidence type="ECO:0000256" key="2">
    <source>
        <dbReference type="ARBA" id="ARBA00007441"/>
    </source>
</evidence>
<dbReference type="GO" id="GO:0030170">
    <property type="term" value="F:pyridoxal phosphate binding"/>
    <property type="evidence" value="ECO:0007669"/>
    <property type="project" value="InterPro"/>
</dbReference>
<dbReference type="GO" id="GO:0005737">
    <property type="term" value="C:cytoplasm"/>
    <property type="evidence" value="ECO:0007669"/>
    <property type="project" value="TreeGrafter"/>
</dbReference>
<keyword evidence="4 7" id="KW-0808">Transferase</keyword>
<evidence type="ECO:0000256" key="4">
    <source>
        <dbReference type="ARBA" id="ARBA00022679"/>
    </source>
</evidence>
<keyword evidence="3 7" id="KW-0032">Aminotransferase</keyword>
<dbReference type="EC" id="2.6.1.17" evidence="7"/>
<dbReference type="CDD" id="cd00609">
    <property type="entry name" value="AAT_like"/>
    <property type="match status" value="1"/>
</dbReference>
<sequence>MRTPALVSRLQPFTSTIFAEMTASAVRTGAINLGQGFPDTDGPMGMLQMARRAIAEGVNQYPPGPGRPELRQAIADHRLTRYGTEYDPDTQVLVTAGATEAIAAALLALVEPGDEVVVIEPYYDSYAAAVAMAGGVRRAVPLRSDPATGRFALDLAALRAAVGPATRAILVNSPHNPTGTVLSGDELAGIAEVCRENDILAITDEVYEHLIFDDAREGSRHRTLAALPGMTERTLVISSAGKTFSATGWKIGWACGPVELVHAVKAAKQFLTFTGGAPFQPAVAHALRHELDWVERMRAELAAKRDRLSEGLATAGFGVLPSEGTYFVCADVRPLGYTDGAQLCRALPEQIGVAAIPVQAFCDEPDATRHLVRFAFCKRNEVLDEALRRLRRL</sequence>
<dbReference type="RefSeq" id="WP_093943750.1">
    <property type="nucleotide sequence ID" value="NZ_CP022521.1"/>
</dbReference>
<dbReference type="Gene3D" id="3.40.640.10">
    <property type="entry name" value="Type I PLP-dependent aspartate aminotransferase-like (Major domain)"/>
    <property type="match status" value="1"/>
</dbReference>
<dbReference type="Pfam" id="PF00155">
    <property type="entry name" value="Aminotran_1_2"/>
    <property type="match status" value="1"/>
</dbReference>
<dbReference type="InterPro" id="IPR015422">
    <property type="entry name" value="PyrdxlP-dep_Trfase_small"/>
</dbReference>
<dbReference type="NCBIfam" id="NF005855">
    <property type="entry name" value="PRK07777.1"/>
    <property type="match status" value="1"/>
</dbReference>
<reference evidence="7 8" key="1">
    <citation type="submission" date="2017-07" db="EMBL/GenBank/DDBJ databases">
        <title>Complete genome sequence of Actinoalloteichus hoggarensis DSM 45943, type strain of Actinoalloteichus hoggarensis.</title>
        <authorList>
            <person name="Ruckert C."/>
            <person name="Nouioui I."/>
            <person name="Willmese J."/>
            <person name="van Wezel G."/>
            <person name="Klenk H.-P."/>
            <person name="Kalinowski J."/>
            <person name="Zotchev S.B."/>
        </authorList>
    </citation>
    <scope>NUCLEOTIDE SEQUENCE [LARGE SCALE GENOMIC DNA]</scope>
    <source>
        <strain evidence="7 8">DSM 45943</strain>
    </source>
</reference>
<dbReference type="GO" id="GO:0016212">
    <property type="term" value="F:kynurenine-oxoglutarate transaminase activity"/>
    <property type="evidence" value="ECO:0007669"/>
    <property type="project" value="TreeGrafter"/>
</dbReference>
<dbReference type="FunFam" id="3.40.640.10:FF:000024">
    <property type="entry name" value="Kynurenine--oxoglutarate transaminase 3"/>
    <property type="match status" value="1"/>
</dbReference>
<evidence type="ECO:0000313" key="8">
    <source>
        <dbReference type="Proteomes" id="UP000204221"/>
    </source>
</evidence>
<gene>
    <name evidence="7" type="primary">dapC</name>
    <name evidence="7" type="ORF">AHOG_26400</name>
</gene>
<keyword evidence="5" id="KW-0663">Pyridoxal phosphate</keyword>
<comment type="similarity">
    <text evidence="2">Belongs to the class-I pyridoxal-phosphate-dependent aminotransferase family.</text>
</comment>
<proteinExistence type="inferred from homology"/>
<dbReference type="InterPro" id="IPR051326">
    <property type="entry name" value="Kynurenine-oxoglutarate_AT"/>
</dbReference>
<dbReference type="GO" id="GO:0009016">
    <property type="term" value="F:succinyldiaminopimelate transaminase activity"/>
    <property type="evidence" value="ECO:0007669"/>
    <property type="project" value="UniProtKB-EC"/>
</dbReference>
<name>A0A221WAJ5_9PSEU</name>
<dbReference type="KEGG" id="ahg:AHOG_26400"/>
<comment type="cofactor">
    <cofactor evidence="1">
        <name>pyridoxal 5'-phosphate</name>
        <dbReference type="ChEBI" id="CHEBI:597326"/>
    </cofactor>
</comment>
<evidence type="ECO:0000256" key="3">
    <source>
        <dbReference type="ARBA" id="ARBA00022576"/>
    </source>
</evidence>
<evidence type="ECO:0000256" key="1">
    <source>
        <dbReference type="ARBA" id="ARBA00001933"/>
    </source>
</evidence>
<dbReference type="PANTHER" id="PTHR43807:SF20">
    <property type="entry name" value="FI04487P"/>
    <property type="match status" value="1"/>
</dbReference>
<keyword evidence="8" id="KW-1185">Reference proteome</keyword>
<dbReference type="AlphaFoldDB" id="A0A221WAJ5"/>
<dbReference type="InterPro" id="IPR015424">
    <property type="entry name" value="PyrdxlP-dep_Trfase"/>
</dbReference>
<dbReference type="Proteomes" id="UP000204221">
    <property type="component" value="Chromosome"/>
</dbReference>
<dbReference type="InterPro" id="IPR015421">
    <property type="entry name" value="PyrdxlP-dep_Trfase_major"/>
</dbReference>
<dbReference type="EMBL" id="CP022521">
    <property type="protein sequence ID" value="ASO22885.1"/>
    <property type="molecule type" value="Genomic_DNA"/>
</dbReference>
<protein>
    <submittedName>
        <fullName evidence="7">Putative N-succinyldiaminopimelate aminotransferase DapC</fullName>
        <ecNumber evidence="7">2.6.1.17</ecNumber>
    </submittedName>
</protein>
<dbReference type="PANTHER" id="PTHR43807">
    <property type="entry name" value="FI04487P"/>
    <property type="match status" value="1"/>
</dbReference>
<accession>A0A221WAJ5</accession>
<feature type="domain" description="Aminotransferase class I/classII large" evidence="6">
    <location>
        <begin position="30"/>
        <end position="390"/>
    </location>
</feature>
<dbReference type="Gene3D" id="3.90.1150.10">
    <property type="entry name" value="Aspartate Aminotransferase, domain 1"/>
    <property type="match status" value="1"/>
</dbReference>
<dbReference type="SUPFAM" id="SSF53383">
    <property type="entry name" value="PLP-dependent transferases"/>
    <property type="match status" value="1"/>
</dbReference>
<evidence type="ECO:0000259" key="6">
    <source>
        <dbReference type="Pfam" id="PF00155"/>
    </source>
</evidence>
<evidence type="ECO:0000313" key="7">
    <source>
        <dbReference type="EMBL" id="ASO22885.1"/>
    </source>
</evidence>
<dbReference type="InterPro" id="IPR004839">
    <property type="entry name" value="Aminotransferase_I/II_large"/>
</dbReference>